<evidence type="ECO:0000259" key="6">
    <source>
        <dbReference type="PROSITE" id="PS52035"/>
    </source>
</evidence>
<sequence length="305" mass="33379">MSNHFYPIGSPGKAWDDNECKQWFQATTIQRSYENEVLQRIASLEVNFTVQQYGALSVNPKKYPLFALKSKPWRAKLPTALITGGVHGYETSGVQGALEFAANHSGGYAERFNLIIVPCVSPWGYETINRWNPDCVDPNRSFTSNSPSEEASLLMAFIDNQPDILVHIDLHETTDSDEKEFRPALAARDGKPYIAGEVPDGFYTVGDTPNPQLEFQAAVIESVSAVTHIAPADANSQIIGSDVVAPGVILYPMRELGLCGGLTNCQYGTTTEVYPDSKKATPAICNQAQVAAIRGGLDFLLKKLY</sequence>
<comment type="cofactor">
    <cofactor evidence="1">
        <name>Zn(2+)</name>
        <dbReference type="ChEBI" id="CHEBI:29105"/>
    </cofactor>
</comment>
<evidence type="ECO:0000256" key="1">
    <source>
        <dbReference type="ARBA" id="ARBA00001947"/>
    </source>
</evidence>
<dbReference type="RefSeq" id="WP_121876362.1">
    <property type="nucleotide sequence ID" value="NZ_REFJ01000002.1"/>
</dbReference>
<dbReference type="GO" id="GO:0008270">
    <property type="term" value="F:zinc ion binding"/>
    <property type="evidence" value="ECO:0007669"/>
    <property type="project" value="InterPro"/>
</dbReference>
<keyword evidence="4" id="KW-0862">Zinc</keyword>
<feature type="domain" description="Peptidase M14" evidence="6">
    <location>
        <begin position="29"/>
        <end position="305"/>
    </location>
</feature>
<dbReference type="GO" id="GO:0016788">
    <property type="term" value="F:hydrolase activity, acting on ester bonds"/>
    <property type="evidence" value="ECO:0007669"/>
    <property type="project" value="InterPro"/>
</dbReference>
<dbReference type="InterPro" id="IPR000834">
    <property type="entry name" value="Peptidase_M14"/>
</dbReference>
<dbReference type="Gene3D" id="3.40.630.10">
    <property type="entry name" value="Zn peptidases"/>
    <property type="match status" value="1"/>
</dbReference>
<keyword evidence="8" id="KW-1185">Reference proteome</keyword>
<organism evidence="7 8">
    <name type="scientific">Umboniibacter marinipuniceus</name>
    <dbReference type="NCBI Taxonomy" id="569599"/>
    <lineage>
        <taxon>Bacteria</taxon>
        <taxon>Pseudomonadati</taxon>
        <taxon>Pseudomonadota</taxon>
        <taxon>Gammaproteobacteria</taxon>
        <taxon>Cellvibrionales</taxon>
        <taxon>Cellvibrionaceae</taxon>
        <taxon>Umboniibacter</taxon>
    </lineage>
</organism>
<keyword evidence="2" id="KW-0479">Metal-binding</keyword>
<accession>A0A3M0AQE0</accession>
<evidence type="ECO:0000256" key="2">
    <source>
        <dbReference type="ARBA" id="ARBA00022723"/>
    </source>
</evidence>
<dbReference type="CDD" id="cd06231">
    <property type="entry name" value="M14_REP34-like"/>
    <property type="match status" value="1"/>
</dbReference>
<evidence type="ECO:0000256" key="5">
    <source>
        <dbReference type="PROSITE-ProRule" id="PRU01379"/>
    </source>
</evidence>
<comment type="caution">
    <text evidence="5">Lacks conserved residue(s) required for the propagation of feature annotation.</text>
</comment>
<name>A0A3M0AQE0_9GAMM</name>
<comment type="caution">
    <text evidence="7">The sequence shown here is derived from an EMBL/GenBank/DDBJ whole genome shotgun (WGS) entry which is preliminary data.</text>
</comment>
<dbReference type="GO" id="GO:0004181">
    <property type="term" value="F:metallocarboxypeptidase activity"/>
    <property type="evidence" value="ECO:0007669"/>
    <property type="project" value="InterPro"/>
</dbReference>
<dbReference type="PROSITE" id="PS52035">
    <property type="entry name" value="PEPTIDASE_M14"/>
    <property type="match status" value="1"/>
</dbReference>
<dbReference type="Pfam" id="PF24827">
    <property type="entry name" value="AstE_AspA_cat"/>
    <property type="match status" value="1"/>
</dbReference>
<evidence type="ECO:0000256" key="4">
    <source>
        <dbReference type="ARBA" id="ARBA00022833"/>
    </source>
</evidence>
<evidence type="ECO:0000256" key="3">
    <source>
        <dbReference type="ARBA" id="ARBA00022801"/>
    </source>
</evidence>
<evidence type="ECO:0000313" key="7">
    <source>
        <dbReference type="EMBL" id="RMA81212.1"/>
    </source>
</evidence>
<gene>
    <name evidence="7" type="ORF">DFR27_1017</name>
</gene>
<comment type="similarity">
    <text evidence="5">Belongs to the peptidase M14 family.</text>
</comment>
<keyword evidence="3" id="KW-0378">Hydrolase</keyword>
<dbReference type="AlphaFoldDB" id="A0A3M0AQE0"/>
<reference evidence="7 8" key="1">
    <citation type="submission" date="2018-10" db="EMBL/GenBank/DDBJ databases">
        <title>Genomic Encyclopedia of Type Strains, Phase IV (KMG-IV): sequencing the most valuable type-strain genomes for metagenomic binning, comparative biology and taxonomic classification.</title>
        <authorList>
            <person name="Goeker M."/>
        </authorList>
    </citation>
    <scope>NUCLEOTIDE SEQUENCE [LARGE SCALE GENOMIC DNA]</scope>
    <source>
        <strain evidence="7 8">DSM 25080</strain>
    </source>
</reference>
<evidence type="ECO:0000313" key="8">
    <source>
        <dbReference type="Proteomes" id="UP000267187"/>
    </source>
</evidence>
<proteinExistence type="inferred from homology"/>
<protein>
    <submittedName>
        <fullName evidence="7">Succinylglutamate desuccinylase/aspartoacylase family protein</fullName>
    </submittedName>
</protein>
<dbReference type="SUPFAM" id="SSF53187">
    <property type="entry name" value="Zn-dependent exopeptidases"/>
    <property type="match status" value="1"/>
</dbReference>
<dbReference type="EMBL" id="REFJ01000002">
    <property type="protein sequence ID" value="RMA81212.1"/>
    <property type="molecule type" value="Genomic_DNA"/>
</dbReference>
<dbReference type="GO" id="GO:0006508">
    <property type="term" value="P:proteolysis"/>
    <property type="evidence" value="ECO:0007669"/>
    <property type="project" value="InterPro"/>
</dbReference>
<dbReference type="Proteomes" id="UP000267187">
    <property type="component" value="Unassembled WGS sequence"/>
</dbReference>
<dbReference type="OrthoDB" id="5290048at2"/>
<dbReference type="InterPro" id="IPR055438">
    <property type="entry name" value="AstE_AspA_cat"/>
</dbReference>